<comment type="caution">
    <text evidence="2">The sequence shown here is derived from an EMBL/GenBank/DDBJ whole genome shotgun (WGS) entry which is preliminary data.</text>
</comment>
<organism evidence="2 3">
    <name type="scientific">Tetrapyrgos nigripes</name>
    <dbReference type="NCBI Taxonomy" id="182062"/>
    <lineage>
        <taxon>Eukaryota</taxon>
        <taxon>Fungi</taxon>
        <taxon>Dikarya</taxon>
        <taxon>Basidiomycota</taxon>
        <taxon>Agaricomycotina</taxon>
        <taxon>Agaricomycetes</taxon>
        <taxon>Agaricomycetidae</taxon>
        <taxon>Agaricales</taxon>
        <taxon>Marasmiineae</taxon>
        <taxon>Marasmiaceae</taxon>
        <taxon>Tetrapyrgos</taxon>
    </lineage>
</organism>
<reference evidence="2 3" key="1">
    <citation type="journal article" date="2020" name="ISME J.">
        <title>Uncovering the hidden diversity of litter-decomposition mechanisms in mushroom-forming fungi.</title>
        <authorList>
            <person name="Floudas D."/>
            <person name="Bentzer J."/>
            <person name="Ahren D."/>
            <person name="Johansson T."/>
            <person name="Persson P."/>
            <person name="Tunlid A."/>
        </authorList>
    </citation>
    <scope>NUCLEOTIDE SEQUENCE [LARGE SCALE GENOMIC DNA]</scope>
    <source>
        <strain evidence="2 3">CBS 291.85</strain>
    </source>
</reference>
<feature type="region of interest" description="Disordered" evidence="1">
    <location>
        <begin position="1"/>
        <end position="38"/>
    </location>
</feature>
<dbReference type="EMBL" id="JAACJM010000049">
    <property type="protein sequence ID" value="KAF5358676.1"/>
    <property type="molecule type" value="Genomic_DNA"/>
</dbReference>
<evidence type="ECO:0000313" key="2">
    <source>
        <dbReference type="EMBL" id="KAF5358676.1"/>
    </source>
</evidence>
<feature type="compositionally biased region" description="Low complexity" evidence="1">
    <location>
        <begin position="414"/>
        <end position="436"/>
    </location>
</feature>
<feature type="region of interest" description="Disordered" evidence="1">
    <location>
        <begin position="84"/>
        <end position="110"/>
    </location>
</feature>
<protein>
    <submittedName>
        <fullName evidence="2">Uncharacterized protein</fullName>
    </submittedName>
</protein>
<sequence length="745" mass="77811">MQQRQTNPAPAPPILQAELAQPEFSKSSSLSPQREPHFLPDVSAEWPMECPSAPRFPSVASFDAPDDLPDLTFSSSSPLFDTLHSPISNSERICPETPDSDSSTRSSGEVEPTVIGLGLSLGEGEITLDEIKSFGGYGLVRLGLIPINAVPQSPTIPSPKSRSSQELSDTFLKELEDHYLDEANDAHIFTFPSSSTVKDLRNCQADDGMTESIDSVDFNITKAIATSSTTSTSTTGSPSPSRFRVPASARIPIELSYRSPPRMSSWFQLSISTAGSPSPLPRSAPTFTPMPASDSSATIKGNDDPVGQPGTEQSAALATDNKCPASALSTFTRRSSASSALGKPHLKGLGRSMSTSGTRFTAKRALGDISEPKANGVEVESGRRLQRPASVVGVCRGPDGEDLDRRQIRARPRSSITSTTTLSSTSTSCSLPCTTSRIPERSLLQKRQAADRPSSSLSMASRCASVGTGVEVSTSTRPESVIGICGTGIDTQSGTLLTRSNSNSSSSSGPGSARPHLPRARTTTTLSLSSSSRFSGNTGMRRPVSVLGVSGSASASGDDGHARKRLSLGRSSSASTDAHITAMAKPRNRTGTRTRTISSSSHLSENVIPASIPVHVTSRRSSLYSLSSGSEKSVVLSDVGINGIGNEEGKKDRSNSAVSVKPQRKSRDLSASTFASAMKQNLSGLGMGKGVGLRKKRMGNVSGNGGGAGAGGAGGVHVGVGVDVDTAAGLKRTTTTTTTSPRRWR</sequence>
<dbReference type="AlphaFoldDB" id="A0A8H5G5E4"/>
<feature type="compositionally biased region" description="Low complexity" evidence="1">
    <location>
        <begin position="454"/>
        <end position="465"/>
    </location>
</feature>
<feature type="region of interest" description="Disordered" evidence="1">
    <location>
        <begin position="492"/>
        <end position="578"/>
    </location>
</feature>
<accession>A0A8H5G5E4</accession>
<feature type="compositionally biased region" description="Low complexity" evidence="1">
    <location>
        <begin position="544"/>
        <end position="557"/>
    </location>
</feature>
<feature type="region of interest" description="Disordered" evidence="1">
    <location>
        <begin position="644"/>
        <end position="671"/>
    </location>
</feature>
<evidence type="ECO:0000313" key="3">
    <source>
        <dbReference type="Proteomes" id="UP000559256"/>
    </source>
</evidence>
<feature type="compositionally biased region" description="Polar residues" evidence="1">
    <location>
        <begin position="569"/>
        <end position="578"/>
    </location>
</feature>
<gene>
    <name evidence="2" type="ORF">D9758_007662</name>
</gene>
<feature type="compositionally biased region" description="Low complexity" evidence="1">
    <location>
        <begin position="522"/>
        <end position="532"/>
    </location>
</feature>
<dbReference type="Proteomes" id="UP000559256">
    <property type="component" value="Unassembled WGS sequence"/>
</dbReference>
<feature type="region of interest" description="Disordered" evidence="1">
    <location>
        <begin position="392"/>
        <end position="476"/>
    </location>
</feature>
<feature type="compositionally biased region" description="Low complexity" evidence="1">
    <location>
        <begin position="493"/>
        <end position="515"/>
    </location>
</feature>
<proteinExistence type="predicted"/>
<keyword evidence="3" id="KW-1185">Reference proteome</keyword>
<evidence type="ECO:0000256" key="1">
    <source>
        <dbReference type="SAM" id="MobiDB-lite"/>
    </source>
</evidence>
<feature type="region of interest" description="Disordered" evidence="1">
    <location>
        <begin position="334"/>
        <end position="357"/>
    </location>
</feature>
<feature type="region of interest" description="Disordered" evidence="1">
    <location>
        <begin position="274"/>
        <end position="312"/>
    </location>
</feature>
<name>A0A8H5G5E4_9AGAR</name>